<organism evidence="2">
    <name type="scientific">mine drainage metagenome</name>
    <dbReference type="NCBI Taxonomy" id="410659"/>
    <lineage>
        <taxon>unclassified sequences</taxon>
        <taxon>metagenomes</taxon>
        <taxon>ecological metagenomes</taxon>
    </lineage>
</organism>
<dbReference type="PROSITE" id="PS51704">
    <property type="entry name" value="GP_PDE"/>
    <property type="match status" value="1"/>
</dbReference>
<dbReference type="InterPro" id="IPR030395">
    <property type="entry name" value="GP_PDE_dom"/>
</dbReference>
<dbReference type="EC" id="3.1.4.46" evidence="2"/>
<dbReference type="Pfam" id="PF03009">
    <property type="entry name" value="GDPD"/>
    <property type="match status" value="1"/>
</dbReference>
<feature type="domain" description="GP-PDE" evidence="1">
    <location>
        <begin position="3"/>
        <end position="241"/>
    </location>
</feature>
<dbReference type="SUPFAM" id="SSF51695">
    <property type="entry name" value="PLC-like phosphodiesterases"/>
    <property type="match status" value="1"/>
</dbReference>
<dbReference type="InterPro" id="IPR017946">
    <property type="entry name" value="PLC-like_Pdiesterase_TIM-brl"/>
</dbReference>
<dbReference type="GO" id="GO:0008889">
    <property type="term" value="F:glycerophosphodiester phosphodiesterase activity"/>
    <property type="evidence" value="ECO:0007669"/>
    <property type="project" value="UniProtKB-EC"/>
</dbReference>
<dbReference type="Gene3D" id="3.20.20.190">
    <property type="entry name" value="Phosphatidylinositol (PI) phosphodiesterase"/>
    <property type="match status" value="1"/>
</dbReference>
<evidence type="ECO:0000259" key="1">
    <source>
        <dbReference type="PROSITE" id="PS51704"/>
    </source>
</evidence>
<evidence type="ECO:0000313" key="2">
    <source>
        <dbReference type="EMBL" id="OIQ77857.1"/>
    </source>
</evidence>
<dbReference type="PANTHER" id="PTHR46211">
    <property type="entry name" value="GLYCEROPHOSPHORYL DIESTER PHOSPHODIESTERASE"/>
    <property type="match status" value="1"/>
</dbReference>
<gene>
    <name evidence="2" type="primary">glpQ1_5</name>
    <name evidence="2" type="ORF">GALL_404480</name>
</gene>
<proteinExistence type="predicted"/>
<comment type="caution">
    <text evidence="2">The sequence shown here is derived from an EMBL/GenBank/DDBJ whole genome shotgun (WGS) entry which is preliminary data.</text>
</comment>
<sequence length="243" mass="26346">MRPAVIAHRGASFDYPEHTYDAYVAAIQDGADGFECDVRLTADDVLVCWHDSDLARTSDGVGTISKMTWAELSGVDAGTWHRSGRTAKPLLFTDLLELALESGKTLSIETKHPVKSGGRIEHMLADLLAPHLPLVPIAPAAAQFRMMSFSKLAVMRWRKLVPSVPAVSLIERTYSFKGGGPVLGPGIHLIRKDPSLVARIHAEGREVHVWTVDEREDIELCLELGVDAIITNKPAAVVAVIGG</sequence>
<protein>
    <submittedName>
        <fullName evidence="2">Putative glycerophosphoryl diester phosphodiesterase 1</fullName>
        <ecNumber evidence="2">3.1.4.46</ecNumber>
    </submittedName>
</protein>
<dbReference type="GO" id="GO:0006629">
    <property type="term" value="P:lipid metabolic process"/>
    <property type="evidence" value="ECO:0007669"/>
    <property type="project" value="InterPro"/>
</dbReference>
<accession>A0A1J5Q2A8</accession>
<dbReference type="PANTHER" id="PTHR46211:SF13">
    <property type="entry name" value="GLYCEROPHOSPHODIESTER PHOSPHODIESTERASE 1-RELATED"/>
    <property type="match status" value="1"/>
</dbReference>
<name>A0A1J5Q2A8_9ZZZZ</name>
<reference evidence="2" key="1">
    <citation type="submission" date="2016-10" db="EMBL/GenBank/DDBJ databases">
        <title>Sequence of Gallionella enrichment culture.</title>
        <authorList>
            <person name="Poehlein A."/>
            <person name="Muehling M."/>
            <person name="Daniel R."/>
        </authorList>
    </citation>
    <scope>NUCLEOTIDE SEQUENCE</scope>
</reference>
<keyword evidence="2" id="KW-0378">Hydrolase</keyword>
<dbReference type="AlphaFoldDB" id="A0A1J5Q2A8"/>
<dbReference type="EMBL" id="MLJW01001520">
    <property type="protein sequence ID" value="OIQ77857.1"/>
    <property type="molecule type" value="Genomic_DNA"/>
</dbReference>